<accession>A0A8J2NG89</accession>
<keyword evidence="3" id="KW-1185">Reference proteome</keyword>
<evidence type="ECO:0000256" key="1">
    <source>
        <dbReference type="SAM" id="MobiDB-lite"/>
    </source>
</evidence>
<evidence type="ECO:0000313" key="3">
    <source>
        <dbReference type="Proteomes" id="UP000708208"/>
    </source>
</evidence>
<dbReference type="EMBL" id="CAJVCH010003399">
    <property type="protein sequence ID" value="CAG7648532.1"/>
    <property type="molecule type" value="Genomic_DNA"/>
</dbReference>
<dbReference type="Proteomes" id="UP000708208">
    <property type="component" value="Unassembled WGS sequence"/>
</dbReference>
<feature type="region of interest" description="Disordered" evidence="1">
    <location>
        <begin position="133"/>
        <end position="168"/>
    </location>
</feature>
<feature type="compositionally biased region" description="Basic and acidic residues" evidence="1">
    <location>
        <begin position="146"/>
        <end position="168"/>
    </location>
</feature>
<sequence>MPPNSQKVDNGSSGEERRRKLSETYTDTTVTRSGENLNGLGESPRRRTKFYHHGHHWSGQPPSMGQKQWEMVGTALVPLTPPPPSHNPRLKDESIHVEEQVANFTLTRSTLLSQNLCPRDGITPERNNDCRTFPTTTTCDSPNSRRLLDNSGREIKTLRSGDTSRGEK</sequence>
<dbReference type="AlphaFoldDB" id="A0A8J2NG89"/>
<gene>
    <name evidence="2" type="ORF">AFUS01_LOCUS662</name>
</gene>
<proteinExistence type="predicted"/>
<feature type="compositionally biased region" description="Polar residues" evidence="1">
    <location>
        <begin position="1"/>
        <end position="13"/>
    </location>
</feature>
<protein>
    <submittedName>
        <fullName evidence="2">Uncharacterized protein</fullName>
    </submittedName>
</protein>
<feature type="compositionally biased region" description="Basic residues" evidence="1">
    <location>
        <begin position="46"/>
        <end position="56"/>
    </location>
</feature>
<feature type="compositionally biased region" description="Polar residues" evidence="1">
    <location>
        <begin position="23"/>
        <end position="36"/>
    </location>
</feature>
<feature type="region of interest" description="Disordered" evidence="1">
    <location>
        <begin position="1"/>
        <end position="66"/>
    </location>
</feature>
<name>A0A8J2NG89_9HEXA</name>
<evidence type="ECO:0000313" key="2">
    <source>
        <dbReference type="EMBL" id="CAG7648532.1"/>
    </source>
</evidence>
<feature type="compositionally biased region" description="Polar residues" evidence="1">
    <location>
        <begin position="133"/>
        <end position="144"/>
    </location>
</feature>
<reference evidence="2" key="1">
    <citation type="submission" date="2021-06" db="EMBL/GenBank/DDBJ databases">
        <authorList>
            <person name="Hodson N. C."/>
            <person name="Mongue J. A."/>
            <person name="Jaron S. K."/>
        </authorList>
    </citation>
    <scope>NUCLEOTIDE SEQUENCE</scope>
</reference>
<comment type="caution">
    <text evidence="2">The sequence shown here is derived from an EMBL/GenBank/DDBJ whole genome shotgun (WGS) entry which is preliminary data.</text>
</comment>
<organism evidence="2 3">
    <name type="scientific">Allacma fusca</name>
    <dbReference type="NCBI Taxonomy" id="39272"/>
    <lineage>
        <taxon>Eukaryota</taxon>
        <taxon>Metazoa</taxon>
        <taxon>Ecdysozoa</taxon>
        <taxon>Arthropoda</taxon>
        <taxon>Hexapoda</taxon>
        <taxon>Collembola</taxon>
        <taxon>Symphypleona</taxon>
        <taxon>Sminthuridae</taxon>
        <taxon>Allacma</taxon>
    </lineage>
</organism>
<feature type="non-terminal residue" evidence="2">
    <location>
        <position position="168"/>
    </location>
</feature>